<accession>A0A7J7CF79</accession>
<dbReference type="Pfam" id="PF25104">
    <property type="entry name" value="DUF7812"/>
    <property type="match status" value="1"/>
</dbReference>
<dbReference type="AlphaFoldDB" id="A0A7J7CF79"/>
<feature type="domain" description="DUF7812" evidence="2">
    <location>
        <begin position="167"/>
        <end position="624"/>
    </location>
</feature>
<dbReference type="InterPro" id="IPR056714">
    <property type="entry name" value="DUF7812"/>
</dbReference>
<dbReference type="InParanoid" id="A0A7J7CF79"/>
<evidence type="ECO:0000313" key="3">
    <source>
        <dbReference type="EMBL" id="KAF5732801.1"/>
    </source>
</evidence>
<dbReference type="EMBL" id="JAAARO010000017">
    <property type="protein sequence ID" value="KAF5732801.1"/>
    <property type="molecule type" value="Genomic_DNA"/>
</dbReference>
<keyword evidence="4" id="KW-1185">Reference proteome</keyword>
<gene>
    <name evidence="3" type="ORF">HS088_TW17G00333</name>
</gene>
<dbReference type="Proteomes" id="UP000593562">
    <property type="component" value="Unassembled WGS sequence"/>
</dbReference>
<dbReference type="PANTHER" id="PTHR36786:SF1">
    <property type="entry name" value="2-ISOPROPYLMALATE SYNTHASE"/>
    <property type="match status" value="1"/>
</dbReference>
<comment type="caution">
    <text evidence="3">The sequence shown here is derived from an EMBL/GenBank/DDBJ whole genome shotgun (WGS) entry which is preliminary data.</text>
</comment>
<protein>
    <recommendedName>
        <fullName evidence="2">DUF7812 domain-containing protein</fullName>
    </recommendedName>
</protein>
<evidence type="ECO:0000259" key="2">
    <source>
        <dbReference type="Pfam" id="PF25104"/>
    </source>
</evidence>
<name>A0A7J7CF79_TRIWF</name>
<dbReference type="OrthoDB" id="1882119at2759"/>
<reference evidence="3 4" key="1">
    <citation type="journal article" date="2020" name="Nat. Commun.">
        <title>Genome of Tripterygium wilfordii and identification of cytochrome P450 involved in triptolide biosynthesis.</title>
        <authorList>
            <person name="Tu L."/>
            <person name="Su P."/>
            <person name="Zhang Z."/>
            <person name="Gao L."/>
            <person name="Wang J."/>
            <person name="Hu T."/>
            <person name="Zhou J."/>
            <person name="Zhang Y."/>
            <person name="Zhao Y."/>
            <person name="Liu Y."/>
            <person name="Song Y."/>
            <person name="Tong Y."/>
            <person name="Lu Y."/>
            <person name="Yang J."/>
            <person name="Xu C."/>
            <person name="Jia M."/>
            <person name="Peters R.J."/>
            <person name="Huang L."/>
            <person name="Gao W."/>
        </authorList>
    </citation>
    <scope>NUCLEOTIDE SEQUENCE [LARGE SCALE GENOMIC DNA]</scope>
    <source>
        <strain evidence="4">cv. XIE 37</strain>
        <tissue evidence="3">Leaf</tissue>
    </source>
</reference>
<feature type="region of interest" description="Disordered" evidence="1">
    <location>
        <begin position="1"/>
        <end position="64"/>
    </location>
</feature>
<dbReference type="FunCoup" id="A0A7J7CF79">
    <property type="interactions" value="249"/>
</dbReference>
<sequence length="767" mass="87506">MEEISPSPVRSASIHRSRRTRALAFNEEKKTTWARTRKRTGGYQPRKATDGSGDNLGCNSDGSTRKIPEQGLKLPIIKSLYYLLVNLSQNEPLSWINWETTDLDQLDRQFSQLQFKGTYTISSVLFKELDRRFRELFSDSHEVSASLAHRHADLHMDMSTSAEELTMLLRCCMVILTFLGPEHRLLMGQDIVSVLSRLVSICVSEADDRSLVASTCISEPSDPCRALLCALLEVSADELLAHKNLREYFMRIDSASETIFKHHFGLGDLGCILELISAHFILSVSNELAYKNFISRLFWSCSKCYMDPEMSLSSSLALLLDPIMLSAPKMLLAYQILLVSESIGISVTSDKMRPDFGLINYHTAFERSVTFYARHIASLHMDCQTLSTDFLTKSRMLGSNCQPLFETFLSSATREKLFHLLTKTNDSCDLSFRNMSSLTKLDVVAASMAYVKESLPVFNSTYEVEILSILRFIILRVSSDDINDAGLLKNRKTSTEDMYLMASILKLMSCSMLQILWYLSHRGNSGSVPTSKDAMSCKEYEAMMGIIGCFQQFGVHLPVPKFLYDIMESHPSRHKESKWMLLHFASLLSFSYISLIDFLVKDCIFAMMVVLVLFTFEEGNLDALSSMLHSGLESCTSSMKKEKVMADKKCSKTITSNFHKNWMHLRRSLRISNKRMQDQEDMESASIEEESDKSCNGESFLRCRLEGLQKLSDVSDLADFIKCQSGKDYSLWLKNREKFRQWKLERVQGLRRKKKKSVWKYLKGKKL</sequence>
<evidence type="ECO:0000256" key="1">
    <source>
        <dbReference type="SAM" id="MobiDB-lite"/>
    </source>
</evidence>
<organism evidence="3 4">
    <name type="scientific">Tripterygium wilfordii</name>
    <name type="common">Thunder God vine</name>
    <dbReference type="NCBI Taxonomy" id="458696"/>
    <lineage>
        <taxon>Eukaryota</taxon>
        <taxon>Viridiplantae</taxon>
        <taxon>Streptophyta</taxon>
        <taxon>Embryophyta</taxon>
        <taxon>Tracheophyta</taxon>
        <taxon>Spermatophyta</taxon>
        <taxon>Magnoliopsida</taxon>
        <taxon>eudicotyledons</taxon>
        <taxon>Gunneridae</taxon>
        <taxon>Pentapetalae</taxon>
        <taxon>rosids</taxon>
        <taxon>fabids</taxon>
        <taxon>Celastrales</taxon>
        <taxon>Celastraceae</taxon>
        <taxon>Tripterygium</taxon>
    </lineage>
</organism>
<evidence type="ECO:0000313" key="4">
    <source>
        <dbReference type="Proteomes" id="UP000593562"/>
    </source>
</evidence>
<proteinExistence type="predicted"/>
<dbReference type="PANTHER" id="PTHR36786">
    <property type="entry name" value="2-ISOPROPYLMALATE SYNTHASE"/>
    <property type="match status" value="1"/>
</dbReference>